<dbReference type="EMBL" id="BAAAVS010000057">
    <property type="protein sequence ID" value="GAA3046792.1"/>
    <property type="molecule type" value="Genomic_DNA"/>
</dbReference>
<evidence type="ECO:0000256" key="2">
    <source>
        <dbReference type="ARBA" id="ARBA00022840"/>
    </source>
</evidence>
<reference evidence="8" key="1">
    <citation type="journal article" date="2019" name="Int. J. Syst. Evol. Microbiol.">
        <title>The Global Catalogue of Microorganisms (GCM) 10K type strain sequencing project: providing services to taxonomists for standard genome sequencing and annotation.</title>
        <authorList>
            <consortium name="The Broad Institute Genomics Platform"/>
            <consortium name="The Broad Institute Genome Sequencing Center for Infectious Disease"/>
            <person name="Wu L."/>
            <person name="Ma J."/>
        </authorList>
    </citation>
    <scope>NUCLEOTIDE SEQUENCE [LARGE SCALE GENOMIC DNA]</scope>
    <source>
        <strain evidence="8">JCM 14234</strain>
    </source>
</reference>
<sequence length="294" mass="32124">MTEITVVFIAGMSGAGRSAAADVFEDDGWYVADNVPVSLIGKLVELARTGGDQTSRIAMVVRGADESFNAELAALRVDLEAGGTSVWQIFLDASDEVLVRRFEQVRRRHPLQTDDTLVEAIARERGYLAGVKEQSDLVIDTSALSVARLREVLANASANTAQTTSLSVSIQSFGFKYGLPIDSDLVADVRFLPNPYWIPELRNHDGTEAEVRDYVLRQDGADEFARLYTDIIRLVAGGYLREGKRYMSVGIGCTGGKHRSVAMARELARRLSGAQGEGGPAFDVRVMHRDLGRE</sequence>
<comment type="caution">
    <text evidence="4">Lacks conserved residue(s) required for the propagation of feature annotation.</text>
</comment>
<dbReference type="InterPro" id="IPR005337">
    <property type="entry name" value="RapZ-like"/>
</dbReference>
<protein>
    <submittedName>
        <fullName evidence="7">RNase adapter RapZ</fullName>
    </submittedName>
</protein>
<evidence type="ECO:0000256" key="1">
    <source>
        <dbReference type="ARBA" id="ARBA00022741"/>
    </source>
</evidence>
<feature type="domain" description="RapZ-like N-terminal" evidence="5">
    <location>
        <begin position="4"/>
        <end position="156"/>
    </location>
</feature>
<dbReference type="PANTHER" id="PTHR30448">
    <property type="entry name" value="RNASE ADAPTER PROTEIN RAPZ"/>
    <property type="match status" value="1"/>
</dbReference>
<comment type="caution">
    <text evidence="7">The sequence shown here is derived from an EMBL/GenBank/DDBJ whole genome shotgun (WGS) entry which is preliminary data.</text>
</comment>
<evidence type="ECO:0000313" key="8">
    <source>
        <dbReference type="Proteomes" id="UP001501035"/>
    </source>
</evidence>
<dbReference type="Pfam" id="PF22740">
    <property type="entry name" value="PapZ_C"/>
    <property type="match status" value="1"/>
</dbReference>
<feature type="binding site" evidence="4">
    <location>
        <begin position="11"/>
        <end position="18"/>
    </location>
    <ligand>
        <name>ATP</name>
        <dbReference type="ChEBI" id="CHEBI:30616"/>
    </ligand>
</feature>
<dbReference type="Pfam" id="PF03668">
    <property type="entry name" value="RapZ-like_N"/>
    <property type="match status" value="1"/>
</dbReference>
<evidence type="ECO:0000259" key="6">
    <source>
        <dbReference type="Pfam" id="PF22740"/>
    </source>
</evidence>
<dbReference type="InterPro" id="IPR053931">
    <property type="entry name" value="RapZ_C"/>
</dbReference>
<keyword evidence="8" id="KW-1185">Reference proteome</keyword>
<evidence type="ECO:0000256" key="4">
    <source>
        <dbReference type="HAMAP-Rule" id="MF_00636"/>
    </source>
</evidence>
<organism evidence="7 8">
    <name type="scientific">Gordonia defluvii</name>
    <dbReference type="NCBI Taxonomy" id="283718"/>
    <lineage>
        <taxon>Bacteria</taxon>
        <taxon>Bacillati</taxon>
        <taxon>Actinomycetota</taxon>
        <taxon>Actinomycetes</taxon>
        <taxon>Mycobacteriales</taxon>
        <taxon>Gordoniaceae</taxon>
        <taxon>Gordonia</taxon>
    </lineage>
</organism>
<dbReference type="NCBIfam" id="NF003828">
    <property type="entry name" value="PRK05416.1"/>
    <property type="match status" value="1"/>
</dbReference>
<accession>A0ABP6LNS0</accession>
<dbReference type="PIRSF" id="PIRSF005052">
    <property type="entry name" value="P-loopkin"/>
    <property type="match status" value="1"/>
</dbReference>
<dbReference type="InterPro" id="IPR027417">
    <property type="entry name" value="P-loop_NTPase"/>
</dbReference>
<name>A0ABP6LNS0_9ACTN</name>
<dbReference type="PANTHER" id="PTHR30448:SF0">
    <property type="entry name" value="RNASE ADAPTER PROTEIN RAPZ"/>
    <property type="match status" value="1"/>
</dbReference>
<proteinExistence type="inferred from homology"/>
<evidence type="ECO:0000256" key="3">
    <source>
        <dbReference type="ARBA" id="ARBA00023134"/>
    </source>
</evidence>
<dbReference type="Proteomes" id="UP001501035">
    <property type="component" value="Unassembled WGS sequence"/>
</dbReference>
<dbReference type="RefSeq" id="WP_290705414.1">
    <property type="nucleotide sequence ID" value="NZ_BAAAVS010000057.1"/>
</dbReference>
<keyword evidence="1 4" id="KW-0547">Nucleotide-binding</keyword>
<dbReference type="SUPFAM" id="SSF52540">
    <property type="entry name" value="P-loop containing nucleoside triphosphate hydrolases"/>
    <property type="match status" value="1"/>
</dbReference>
<dbReference type="Gene3D" id="3.40.50.300">
    <property type="entry name" value="P-loop containing nucleotide triphosphate hydrolases"/>
    <property type="match status" value="1"/>
</dbReference>
<keyword evidence="2 4" id="KW-0067">ATP-binding</keyword>
<feature type="domain" description="RapZ C-terminal" evidence="6">
    <location>
        <begin position="167"/>
        <end position="291"/>
    </location>
</feature>
<dbReference type="HAMAP" id="MF_00636">
    <property type="entry name" value="RapZ_like"/>
    <property type="match status" value="1"/>
</dbReference>
<dbReference type="InterPro" id="IPR053930">
    <property type="entry name" value="RapZ-like_N"/>
</dbReference>
<evidence type="ECO:0000259" key="5">
    <source>
        <dbReference type="Pfam" id="PF03668"/>
    </source>
</evidence>
<evidence type="ECO:0000313" key="7">
    <source>
        <dbReference type="EMBL" id="GAA3046792.1"/>
    </source>
</evidence>
<keyword evidence="3 4" id="KW-0342">GTP-binding</keyword>
<gene>
    <name evidence="7" type="primary">rapZ</name>
    <name evidence="7" type="ORF">GCM10010528_27410</name>
</gene>